<dbReference type="AlphaFoldDB" id="N0AZQ6"/>
<evidence type="ECO:0000259" key="4">
    <source>
        <dbReference type="PROSITE" id="PS50893"/>
    </source>
</evidence>
<dbReference type="PANTHER" id="PTHR43514">
    <property type="entry name" value="ABC TRANSPORTER I FAMILY MEMBER 10"/>
    <property type="match status" value="1"/>
</dbReference>
<feature type="domain" description="ABC transporter" evidence="4">
    <location>
        <begin position="4"/>
        <end position="228"/>
    </location>
</feature>
<gene>
    <name evidence="5" type="ORF">HYPDE_24823</name>
</gene>
<dbReference type="HOGENOM" id="CLU_000604_1_22_5"/>
<proteinExistence type="inferred from homology"/>
<dbReference type="STRING" id="670307.HYPDE_24823"/>
<dbReference type="SMART" id="SM00382">
    <property type="entry name" value="AAA"/>
    <property type="match status" value="1"/>
</dbReference>
<name>N0AZQ6_9HYPH</name>
<evidence type="ECO:0000313" key="5">
    <source>
        <dbReference type="EMBL" id="AGK56649.1"/>
    </source>
</evidence>
<dbReference type="InterPro" id="IPR027417">
    <property type="entry name" value="P-loop_NTPase"/>
</dbReference>
<dbReference type="SUPFAM" id="SSF52540">
    <property type="entry name" value="P-loop containing nucleoside triphosphate hydrolases"/>
    <property type="match status" value="1"/>
</dbReference>
<dbReference type="InterPro" id="IPR017871">
    <property type="entry name" value="ABC_transporter-like_CS"/>
</dbReference>
<protein>
    <submittedName>
        <fullName evidence="5">ABC transporter</fullName>
    </submittedName>
</protein>
<dbReference type="PROSITE" id="PS50893">
    <property type="entry name" value="ABC_TRANSPORTER_2"/>
    <property type="match status" value="1"/>
</dbReference>
<dbReference type="InterPro" id="IPR003593">
    <property type="entry name" value="AAA+_ATPase"/>
</dbReference>
<dbReference type="PANTHER" id="PTHR43514:SF4">
    <property type="entry name" value="ABC TRANSPORTER I FAMILY MEMBER 10"/>
    <property type="match status" value="1"/>
</dbReference>
<keyword evidence="6" id="KW-1185">Reference proteome</keyword>
<evidence type="ECO:0000256" key="3">
    <source>
        <dbReference type="ARBA" id="ARBA00022840"/>
    </source>
</evidence>
<dbReference type="EMBL" id="CP005587">
    <property type="protein sequence ID" value="AGK56649.1"/>
    <property type="molecule type" value="Genomic_DNA"/>
</dbReference>
<dbReference type="OrthoDB" id="9802264at2"/>
<dbReference type="RefSeq" id="WP_015596686.1">
    <property type="nucleotide sequence ID" value="NC_021172.1"/>
</dbReference>
<keyword evidence="3" id="KW-0067">ATP-binding</keyword>
<dbReference type="GO" id="GO:0005524">
    <property type="term" value="F:ATP binding"/>
    <property type="evidence" value="ECO:0007669"/>
    <property type="project" value="UniProtKB-KW"/>
</dbReference>
<reference evidence="5 6" key="1">
    <citation type="journal article" date="2013" name="Genome Announc.">
        <title>Genome sequences for three denitrifying bacterial strains isolated from a uranium- and nitrate-contaminated subsurface environment.</title>
        <authorList>
            <person name="Venkatramanan R."/>
            <person name="Prakash O."/>
            <person name="Woyke T."/>
            <person name="Chain P."/>
            <person name="Goodwin L.A."/>
            <person name="Watson D."/>
            <person name="Brooks S."/>
            <person name="Kostka J.E."/>
            <person name="Green S.J."/>
        </authorList>
    </citation>
    <scope>NUCLEOTIDE SEQUENCE [LARGE SCALE GENOMIC DNA]</scope>
    <source>
        <strain evidence="5 6">1NES1</strain>
    </source>
</reference>
<dbReference type="InterPro" id="IPR003439">
    <property type="entry name" value="ABC_transporter-like_ATP-bd"/>
</dbReference>
<dbReference type="PROSITE" id="PS00211">
    <property type="entry name" value="ABC_TRANSPORTER_1"/>
    <property type="match status" value="1"/>
</dbReference>
<dbReference type="InterPro" id="IPR050334">
    <property type="entry name" value="Molybdenum_import_ModC"/>
</dbReference>
<evidence type="ECO:0000256" key="1">
    <source>
        <dbReference type="ARBA" id="ARBA00005417"/>
    </source>
</evidence>
<evidence type="ECO:0000313" key="6">
    <source>
        <dbReference type="Proteomes" id="UP000005952"/>
    </source>
</evidence>
<evidence type="ECO:0000256" key="2">
    <source>
        <dbReference type="ARBA" id="ARBA00022741"/>
    </source>
</evidence>
<dbReference type="Gene3D" id="3.40.50.300">
    <property type="entry name" value="P-loop containing nucleotide triphosphate hydrolases"/>
    <property type="match status" value="1"/>
</dbReference>
<dbReference type="GO" id="GO:0016887">
    <property type="term" value="F:ATP hydrolysis activity"/>
    <property type="evidence" value="ECO:0007669"/>
    <property type="project" value="InterPro"/>
</dbReference>
<dbReference type="KEGG" id="hdt:HYPDE_24823"/>
<dbReference type="Proteomes" id="UP000005952">
    <property type="component" value="Chromosome"/>
</dbReference>
<keyword evidence="2" id="KW-0547">Nucleotide-binding</keyword>
<organism evidence="5 6">
    <name type="scientific">Hyphomicrobium denitrificans 1NES1</name>
    <dbReference type="NCBI Taxonomy" id="670307"/>
    <lineage>
        <taxon>Bacteria</taxon>
        <taxon>Pseudomonadati</taxon>
        <taxon>Pseudomonadota</taxon>
        <taxon>Alphaproteobacteria</taxon>
        <taxon>Hyphomicrobiales</taxon>
        <taxon>Hyphomicrobiaceae</taxon>
        <taxon>Hyphomicrobium</taxon>
    </lineage>
</organism>
<dbReference type="Pfam" id="PF00005">
    <property type="entry name" value="ABC_tran"/>
    <property type="match status" value="1"/>
</dbReference>
<dbReference type="eggNOG" id="COG4148">
    <property type="taxonomic scope" value="Bacteria"/>
</dbReference>
<sequence>MTDVPPPLSVRVRQQRNDFLLDVAFEGGSGVTALFGPSGSGKTTILNIIAGTLRPDDGCVAVSGHVLTDVQKRIFVPCHRRRVGFVFQDAQLFPHLTVEQNIKFGRWFVSTDNGSPPLDVVIRELGIAGLLKRRPATLSGGEKQRVALARALLSSPRILLMDEPLSGVDDARRNEIMGLIERVRDEFRIPIVYVTHTRDEVRRLATRVIRLEAGRVVAVGSAAELPDD</sequence>
<comment type="similarity">
    <text evidence="1">Belongs to the ABC transporter superfamily.</text>
</comment>
<accession>N0AZQ6</accession>